<evidence type="ECO:0000313" key="2">
    <source>
        <dbReference type="EMBL" id="MBB3105109.1"/>
    </source>
</evidence>
<reference evidence="2 3" key="1">
    <citation type="submission" date="2020-08" db="EMBL/GenBank/DDBJ databases">
        <title>Genomic Encyclopedia of Type Strains, Phase III (KMG-III): the genomes of soil and plant-associated and newly described type strains.</title>
        <authorList>
            <person name="Whitman W."/>
        </authorList>
    </citation>
    <scope>NUCLEOTIDE SEQUENCE [LARGE SCALE GENOMIC DNA]</scope>
    <source>
        <strain evidence="2 3">CECT 4462</strain>
    </source>
</reference>
<dbReference type="RefSeq" id="WP_183167957.1">
    <property type="nucleotide sequence ID" value="NZ_JACHXI010000025.1"/>
</dbReference>
<feature type="signal peptide" evidence="1">
    <location>
        <begin position="1"/>
        <end position="25"/>
    </location>
</feature>
<dbReference type="PROSITE" id="PS51257">
    <property type="entry name" value="PROKAR_LIPOPROTEIN"/>
    <property type="match status" value="1"/>
</dbReference>
<evidence type="ECO:0000256" key="1">
    <source>
        <dbReference type="SAM" id="SignalP"/>
    </source>
</evidence>
<gene>
    <name evidence="2" type="ORF">FHR87_003543</name>
</gene>
<organism evidence="2 3">
    <name type="scientific">Azomonas macrocytogenes</name>
    <name type="common">Azotobacter macrocytogenes</name>
    <dbReference type="NCBI Taxonomy" id="69962"/>
    <lineage>
        <taxon>Bacteria</taxon>
        <taxon>Pseudomonadati</taxon>
        <taxon>Pseudomonadota</taxon>
        <taxon>Gammaproteobacteria</taxon>
        <taxon>Pseudomonadales</taxon>
        <taxon>Pseudomonadaceae</taxon>
        <taxon>Azomonas</taxon>
    </lineage>
</organism>
<comment type="caution">
    <text evidence="2">The sequence shown here is derived from an EMBL/GenBank/DDBJ whole genome shotgun (WGS) entry which is preliminary data.</text>
</comment>
<name>A0A839T7N6_AZOMA</name>
<feature type="chain" id="PRO_5032936553" description="Neuromedin U" evidence="1">
    <location>
        <begin position="26"/>
        <end position="264"/>
    </location>
</feature>
<protein>
    <recommendedName>
        <fullName evidence="4">Neuromedin U</fullName>
    </recommendedName>
</protein>
<dbReference type="AlphaFoldDB" id="A0A839T7N6"/>
<evidence type="ECO:0000313" key="3">
    <source>
        <dbReference type="Proteomes" id="UP000549250"/>
    </source>
</evidence>
<proteinExistence type="predicted"/>
<keyword evidence="3" id="KW-1185">Reference proteome</keyword>
<keyword evidence="1" id="KW-0732">Signal</keyword>
<dbReference type="Proteomes" id="UP000549250">
    <property type="component" value="Unassembled WGS sequence"/>
</dbReference>
<evidence type="ECO:0008006" key="4">
    <source>
        <dbReference type="Google" id="ProtNLM"/>
    </source>
</evidence>
<sequence length="264" mass="28838">MHQERLPSISVSLAVLLFACIPVQADNAEDANKSNNPLNFAPSLNLQDYYSPELYDTNAHTNDLLLRGTLPIAPSDFIGMPQLFRATLPISTRPDPLSGYSTGIGDLNVFDIFLSTFKGVQLGVGPLITAPTAEHDELGTGKWQAGLAAVAIDASPGGLLGALVQYQHSFAGDSDRQRVETATFQPFFIHNLPEGWYLRSTGTWTFDLNNHTHYIPLGFGVGKISKVGHNIYNFFVEPQWTVDHKGAGLPEFTLFAGLNFTFGR</sequence>
<accession>A0A839T7N6</accession>
<dbReference type="EMBL" id="JACHXI010000025">
    <property type="protein sequence ID" value="MBB3105109.1"/>
    <property type="molecule type" value="Genomic_DNA"/>
</dbReference>